<organism evidence="9 10">
    <name type="scientific">Clostridium combesii</name>
    <dbReference type="NCBI Taxonomy" id="39481"/>
    <lineage>
        <taxon>Bacteria</taxon>
        <taxon>Bacillati</taxon>
        <taxon>Bacillota</taxon>
        <taxon>Clostridia</taxon>
        <taxon>Eubacteriales</taxon>
        <taxon>Clostridiaceae</taxon>
        <taxon>Clostridium</taxon>
    </lineage>
</organism>
<dbReference type="GO" id="GO:0016471">
    <property type="term" value="C:vacuolar proton-transporting V-type ATPase complex"/>
    <property type="evidence" value="ECO:0007669"/>
    <property type="project" value="TreeGrafter"/>
</dbReference>
<dbReference type="GO" id="GO:0051117">
    <property type="term" value="F:ATPase binding"/>
    <property type="evidence" value="ECO:0007669"/>
    <property type="project" value="TreeGrafter"/>
</dbReference>
<feature type="transmembrane region" description="Helical" evidence="8">
    <location>
        <begin position="368"/>
        <end position="397"/>
    </location>
</feature>
<evidence type="ECO:0000256" key="2">
    <source>
        <dbReference type="ARBA" id="ARBA00009904"/>
    </source>
</evidence>
<gene>
    <name evidence="9" type="ORF">CS538_11825</name>
</gene>
<sequence>MGIAKMKKFTLLALESHKESLFEAMQKFQEVQFVNLQEEKSEKLEFMQNDSQSELVSDLEGKQAKLKFCLDILERYVQKEKGLKALMNGKKFMDYNELKNLGENIEWMSIYNTLREKDTKLNALKNEISKPKGEIKALEPWINFDEKISKAKFNTSTSYLGVLPLNYKDEFRETFDSEIPVSYVETIGENKDGVYLFVVFHNDYFKEASEILKRYGFSKIAFNYDDSPKETIKALEEEIKSIKKEEIKTIEGIRVFTNKLEDLQIAFEYISLQVDKAKASMNILKTNRIVAIEGWVPKDSMEELEGLIRQSEGELYYIEFNDPLDEEEEKVPIMLKNNKIVEPFESITAMYSLPKYKEIDPTPALVPFYLLFFGMMLSDAGYGLVMLICTLLALKTIPMEKATKQMIKLLYYLSYPTIVWGVLYGSYFGGIIKIPALWVTPEESVSSILIISIVFGIIHLYTGLGVKAYMLIKDKRYKDAFYDVGLWYITLTTAIILVAAAFGNITVLNPYTNPCKYIMYAGMVGLVLTQGRENKTIGAKLGAGLYGLYGITSYVGDIVSYSRLMALGLATGFIGGSFNLMIGLLGNGVKAWVFGTLIFVVGHVFNLLINALGAYVHTCRLQYVEYFGKFYEGGGKPFTPFKPNNKYINIIKD</sequence>
<feature type="transmembrane region" description="Helical" evidence="8">
    <location>
        <begin position="484"/>
        <end position="505"/>
    </location>
</feature>
<dbReference type="GO" id="GO:0046961">
    <property type="term" value="F:proton-transporting ATPase activity, rotational mechanism"/>
    <property type="evidence" value="ECO:0007669"/>
    <property type="project" value="InterPro"/>
</dbReference>
<feature type="transmembrane region" description="Helical" evidence="8">
    <location>
        <begin position="565"/>
        <end position="585"/>
    </location>
</feature>
<accession>A0A2G7HEX4</accession>
<protein>
    <submittedName>
        <fullName evidence="9">V-type ATP synthase subunit I</fullName>
    </submittedName>
</protein>
<evidence type="ECO:0000256" key="6">
    <source>
        <dbReference type="ARBA" id="ARBA00023065"/>
    </source>
</evidence>
<feature type="transmembrane region" description="Helical" evidence="8">
    <location>
        <begin position="541"/>
        <end position="559"/>
    </location>
</feature>
<dbReference type="GO" id="GO:0007035">
    <property type="term" value="P:vacuolar acidification"/>
    <property type="evidence" value="ECO:0007669"/>
    <property type="project" value="TreeGrafter"/>
</dbReference>
<evidence type="ECO:0000256" key="4">
    <source>
        <dbReference type="ARBA" id="ARBA00022692"/>
    </source>
</evidence>
<comment type="subcellular location">
    <subcellularLocation>
        <location evidence="1">Membrane</location>
        <topology evidence="1">Multi-pass membrane protein</topology>
    </subcellularLocation>
</comment>
<proteinExistence type="inferred from homology"/>
<dbReference type="EMBL" id="PEIK01000009">
    <property type="protein sequence ID" value="PIH03677.1"/>
    <property type="molecule type" value="Genomic_DNA"/>
</dbReference>
<evidence type="ECO:0000256" key="3">
    <source>
        <dbReference type="ARBA" id="ARBA00022448"/>
    </source>
</evidence>
<feature type="transmembrane region" description="Helical" evidence="8">
    <location>
        <begin position="409"/>
        <end position="428"/>
    </location>
</feature>
<keyword evidence="7 8" id="KW-0472">Membrane</keyword>
<evidence type="ECO:0000256" key="1">
    <source>
        <dbReference type="ARBA" id="ARBA00004141"/>
    </source>
</evidence>
<evidence type="ECO:0000313" key="10">
    <source>
        <dbReference type="Proteomes" id="UP000231322"/>
    </source>
</evidence>
<dbReference type="RefSeq" id="WP_099839578.1">
    <property type="nucleotide sequence ID" value="NZ_PEIK01000009.1"/>
</dbReference>
<dbReference type="PANTHER" id="PTHR11629">
    <property type="entry name" value="VACUOLAR PROTON ATPASES"/>
    <property type="match status" value="1"/>
</dbReference>
<name>A0A2G7HEX4_9CLOT</name>
<dbReference type="Pfam" id="PF01496">
    <property type="entry name" value="V_ATPase_I"/>
    <property type="match status" value="2"/>
</dbReference>
<dbReference type="GO" id="GO:0033179">
    <property type="term" value="C:proton-transporting V-type ATPase, V0 domain"/>
    <property type="evidence" value="ECO:0007669"/>
    <property type="project" value="InterPro"/>
</dbReference>
<keyword evidence="3" id="KW-0813">Transport</keyword>
<dbReference type="AlphaFoldDB" id="A0A2G7HEX4"/>
<keyword evidence="6" id="KW-0406">Ion transport</keyword>
<keyword evidence="4 8" id="KW-0812">Transmembrane</keyword>
<dbReference type="InterPro" id="IPR002490">
    <property type="entry name" value="V-ATPase_116kDa_su"/>
</dbReference>
<dbReference type="Proteomes" id="UP000231322">
    <property type="component" value="Unassembled WGS sequence"/>
</dbReference>
<evidence type="ECO:0000256" key="8">
    <source>
        <dbReference type="SAM" id="Phobius"/>
    </source>
</evidence>
<keyword evidence="5 8" id="KW-1133">Transmembrane helix</keyword>
<keyword evidence="10" id="KW-1185">Reference proteome</keyword>
<reference evidence="9 10" key="1">
    <citation type="submission" date="2017-10" db="EMBL/GenBank/DDBJ databases">
        <title>Reclassification of Eubacterium combesii and discrepancies in the nomenclature of botulinum neurotoxin producing clostridia. Request for an Opinion.</title>
        <authorList>
            <person name="Dobritsa A.P."/>
            <person name="Kutumbaka K.K."/>
            <person name="Samadpour M."/>
        </authorList>
    </citation>
    <scope>NUCLEOTIDE SEQUENCE [LARGE SCALE GENOMIC DNA]</scope>
    <source>
        <strain evidence="9 10">DSM 20696</strain>
    </source>
</reference>
<evidence type="ECO:0000256" key="7">
    <source>
        <dbReference type="ARBA" id="ARBA00023136"/>
    </source>
</evidence>
<evidence type="ECO:0000313" key="9">
    <source>
        <dbReference type="EMBL" id="PIH03677.1"/>
    </source>
</evidence>
<evidence type="ECO:0000256" key="5">
    <source>
        <dbReference type="ARBA" id="ARBA00022989"/>
    </source>
</evidence>
<dbReference type="PANTHER" id="PTHR11629:SF63">
    <property type="entry name" value="V-TYPE PROTON ATPASE SUBUNIT A"/>
    <property type="match status" value="1"/>
</dbReference>
<feature type="transmembrane region" description="Helical" evidence="8">
    <location>
        <begin position="448"/>
        <end position="472"/>
    </location>
</feature>
<feature type="transmembrane region" description="Helical" evidence="8">
    <location>
        <begin position="592"/>
        <end position="616"/>
    </location>
</feature>
<comment type="similarity">
    <text evidence="2">Belongs to the V-ATPase 116 kDa subunit family.</text>
</comment>
<comment type="caution">
    <text evidence="9">The sequence shown here is derived from an EMBL/GenBank/DDBJ whole genome shotgun (WGS) entry which is preliminary data.</text>
</comment>